<evidence type="ECO:0000313" key="3">
    <source>
        <dbReference type="Proteomes" id="UP000326595"/>
    </source>
</evidence>
<dbReference type="Proteomes" id="UP000326595">
    <property type="component" value="Chromosome"/>
</dbReference>
<gene>
    <name evidence="2" type="ORF">PS652_01533</name>
    <name evidence="1" type="ORF">PS652_02009</name>
</gene>
<proteinExistence type="predicted"/>
<dbReference type="RefSeq" id="WP_150776806.1">
    <property type="nucleotide sequence ID" value="NZ_OZ024668.1"/>
</dbReference>
<organism evidence="2">
    <name type="scientific">Pseudomonas fluorescens</name>
    <dbReference type="NCBI Taxonomy" id="294"/>
    <lineage>
        <taxon>Bacteria</taxon>
        <taxon>Pseudomonadati</taxon>
        <taxon>Pseudomonadota</taxon>
        <taxon>Gammaproteobacteria</taxon>
        <taxon>Pseudomonadales</taxon>
        <taxon>Pseudomonadaceae</taxon>
        <taxon>Pseudomonas</taxon>
    </lineage>
</organism>
<dbReference type="EMBL" id="OZ024668">
    <property type="protein sequence ID" value="CAK9889180.1"/>
    <property type="molecule type" value="Genomic_DNA"/>
</dbReference>
<evidence type="ECO:0008006" key="4">
    <source>
        <dbReference type="Google" id="ProtNLM"/>
    </source>
</evidence>
<dbReference type="AlphaFoldDB" id="A0A5E6RDK9"/>
<reference evidence="2" key="1">
    <citation type="submission" date="2019-09" db="EMBL/GenBank/DDBJ databases">
        <authorList>
            <person name="Chandra G."/>
            <person name="Truman W A."/>
        </authorList>
    </citation>
    <scope>NUCLEOTIDE SEQUENCE [LARGE SCALE GENOMIC DNA]</scope>
    <source>
        <strain evidence="2">PS652</strain>
    </source>
</reference>
<protein>
    <recommendedName>
        <fullName evidence="4">DUF1654 domain-containing protein</fullName>
    </recommendedName>
</protein>
<sequence>MNQGIPDTQISPSSYELLGRRVRRLVVSPHVQKLQAVTVTPAPGELEEDWERLLDELGNTDGIRIDRLESGAYRIGWREYLDY</sequence>
<name>A0A5E6RDK9_PSEFL</name>
<dbReference type="InterPro" id="IPR012449">
    <property type="entry name" value="Phage_F116_Orf28"/>
</dbReference>
<reference evidence="1 3" key="2">
    <citation type="submission" date="2024-03" db="EMBL/GenBank/DDBJ databases">
        <authorList>
            <person name="Alaster D. Moffat"/>
            <person name="Govind Chandra"/>
            <person name="Andrew W. Truman"/>
        </authorList>
    </citation>
    <scope>NUCLEOTIDE SEQUENCE [LARGE SCALE GENOMIC DNA]</scope>
    <source>
        <strain evidence="1">PS652</strain>
    </source>
</reference>
<dbReference type="EMBL" id="CABVHG010000007">
    <property type="protein sequence ID" value="VVM66121.1"/>
    <property type="molecule type" value="Genomic_DNA"/>
</dbReference>
<evidence type="ECO:0000313" key="2">
    <source>
        <dbReference type="EMBL" id="VVM66121.1"/>
    </source>
</evidence>
<accession>A0A5E6RDK9</accession>
<evidence type="ECO:0000313" key="1">
    <source>
        <dbReference type="EMBL" id="CAK9889180.1"/>
    </source>
</evidence>
<dbReference type="Pfam" id="PF07867">
    <property type="entry name" value="DUF1654"/>
    <property type="match status" value="1"/>
</dbReference>